<dbReference type="CDD" id="cd00347">
    <property type="entry name" value="Flavin_utilizing_monoxygenases"/>
    <property type="match status" value="1"/>
</dbReference>
<dbReference type="KEGG" id="thd:BHV28_08550"/>
<proteinExistence type="predicted"/>
<dbReference type="Gene3D" id="3.20.20.30">
    <property type="entry name" value="Luciferase-like domain"/>
    <property type="match status" value="1"/>
</dbReference>
<organism evidence="4 5">
    <name type="scientific">Candidatus Tokpelaia hoelldobleri</name>
    <dbReference type="NCBI Taxonomy" id="1902579"/>
    <lineage>
        <taxon>Bacteria</taxon>
        <taxon>Pseudomonadati</taxon>
        <taxon>Pseudomonadota</taxon>
        <taxon>Alphaproteobacteria</taxon>
        <taxon>Hyphomicrobiales</taxon>
        <taxon>Candidatus Tokpelaia</taxon>
    </lineage>
</organism>
<dbReference type="EMBL" id="CP017315">
    <property type="protein sequence ID" value="AQS41554.1"/>
    <property type="molecule type" value="Genomic_DNA"/>
</dbReference>
<dbReference type="FunFam" id="3.20.20.30:FF:000002">
    <property type="entry name" value="LLM class flavin-dependent oxidoreductase"/>
    <property type="match status" value="1"/>
</dbReference>
<dbReference type="InterPro" id="IPR036661">
    <property type="entry name" value="Luciferase-like_sf"/>
</dbReference>
<dbReference type="STRING" id="1902579.BHV28_08550"/>
<evidence type="ECO:0000313" key="5">
    <source>
        <dbReference type="Proteomes" id="UP000188912"/>
    </source>
</evidence>
<dbReference type="Pfam" id="PF00296">
    <property type="entry name" value="Bac_luciferase"/>
    <property type="match status" value="1"/>
</dbReference>
<dbReference type="InterPro" id="IPR050766">
    <property type="entry name" value="Bact_Lucif_Oxidored"/>
</dbReference>
<protein>
    <recommendedName>
        <fullName evidence="2">Luciferase-like monooxygenase</fullName>
    </recommendedName>
</protein>
<keyword evidence="5" id="KW-1185">Reference proteome</keyword>
<feature type="domain" description="Luciferase-like" evidence="3">
    <location>
        <begin position="1"/>
        <end position="299"/>
    </location>
</feature>
<evidence type="ECO:0000313" key="4">
    <source>
        <dbReference type="EMBL" id="AQS41554.1"/>
    </source>
</evidence>
<name>A0A1U9JUK2_9HYPH</name>
<dbReference type="Proteomes" id="UP000188912">
    <property type="component" value="Chromosome"/>
</dbReference>
<comment type="similarity">
    <text evidence="1">To bacterial alkanal monooxygenase alpha and beta chains.</text>
</comment>
<dbReference type="GO" id="GO:0005829">
    <property type="term" value="C:cytosol"/>
    <property type="evidence" value="ECO:0007669"/>
    <property type="project" value="TreeGrafter"/>
</dbReference>
<dbReference type="InterPro" id="IPR019949">
    <property type="entry name" value="CmoO-like"/>
</dbReference>
<dbReference type="GO" id="GO:0016705">
    <property type="term" value="F:oxidoreductase activity, acting on paired donors, with incorporation or reduction of molecular oxygen"/>
    <property type="evidence" value="ECO:0007669"/>
    <property type="project" value="InterPro"/>
</dbReference>
<evidence type="ECO:0000256" key="1">
    <source>
        <dbReference type="ARBA" id="ARBA00007789"/>
    </source>
</evidence>
<dbReference type="SUPFAM" id="SSF51679">
    <property type="entry name" value="Bacterial luciferase-like"/>
    <property type="match status" value="1"/>
</dbReference>
<evidence type="ECO:0000259" key="3">
    <source>
        <dbReference type="Pfam" id="PF00296"/>
    </source>
</evidence>
<reference evidence="4 5" key="2">
    <citation type="journal article" date="2016" name="Sci. Rep.">
        <title>The genome of Rhizobiales bacteria in predatory ants reveals urease gene functions but no genes for nitrogen fixation.</title>
        <authorList>
            <person name="Neuvonen M.M."/>
            <person name="Tamarit D."/>
            <person name="Naslund K."/>
            <person name="Liebig J."/>
            <person name="Feldhaar H."/>
            <person name="Moran N.A."/>
            <person name="Guy L."/>
            <person name="Andersson S.G."/>
        </authorList>
    </citation>
    <scope>NUCLEOTIDE SEQUENCE [LARGE SCALE GENOMIC DNA]</scope>
    <source>
        <strain evidence="4 5">Hsal</strain>
    </source>
</reference>
<dbReference type="InterPro" id="IPR011251">
    <property type="entry name" value="Luciferase-like_dom"/>
</dbReference>
<dbReference type="NCBIfam" id="TIGR03558">
    <property type="entry name" value="oxido_grp_1"/>
    <property type="match status" value="1"/>
</dbReference>
<accession>A0A1U9JUK2</accession>
<dbReference type="AlphaFoldDB" id="A0A1U9JUK2"/>
<sequence>MKISVLDLCMVSAGSTVTDTLENTIELAKELEKLGFPRIWYAEHHNMTGIASAATSVIMGQVAAATSTIRVGSGGVMLPNHAPLVIAEQFGTLEALYPGRIELGVGRAPGTDQMTAHALRRHLTGSVDDFPRDVVELLNYFKPVEESQRLRAVPGAGLGVPVWILGSSLFGAQLAAILGLPYAFASHFAPAELDQALHVYRERFQPSEYLDKPRAMVAFNAIVAPTDEEANYLFSSLQQSFINLRTGEPGLFPAPAEGYADNLPPQYKMVLEQTLSCSAVGSPDTVKQQIRALLERTKADELIAAAPIHNPEKRLQSFRFLADIMADL</sequence>
<gene>
    <name evidence="4" type="ORF">BHV28_08550</name>
</gene>
<evidence type="ECO:0000256" key="2">
    <source>
        <dbReference type="ARBA" id="ARBA00074555"/>
    </source>
</evidence>
<reference evidence="4 5" key="1">
    <citation type="journal article" date="2010" name="Science">
        <title>Genomic comparison of the ants Camponotus floridanus and Harpegnathos saltator.</title>
        <authorList>
            <person name="Bonasio R."/>
            <person name="Zhang G."/>
            <person name="Ye C."/>
            <person name="Mutti N.S."/>
            <person name="Fang X."/>
            <person name="Qin N."/>
            <person name="Donahue G."/>
            <person name="Yang P."/>
            <person name="Li Q."/>
            <person name="Li C."/>
            <person name="Zhang P."/>
            <person name="Huang Z."/>
            <person name="Berger S.L."/>
            <person name="Reinberg D."/>
            <person name="Wang J."/>
            <person name="Liebig J."/>
        </authorList>
    </citation>
    <scope>NUCLEOTIDE SEQUENCE [LARGE SCALE GENOMIC DNA]</scope>
    <source>
        <strain evidence="4 5">Hsal</strain>
    </source>
</reference>
<dbReference type="PANTHER" id="PTHR30137:SF6">
    <property type="entry name" value="LUCIFERASE-LIKE MONOOXYGENASE"/>
    <property type="match status" value="1"/>
</dbReference>
<dbReference type="PANTHER" id="PTHR30137">
    <property type="entry name" value="LUCIFERASE-LIKE MONOOXYGENASE"/>
    <property type="match status" value="1"/>
</dbReference>